<dbReference type="SUPFAM" id="SSF55326">
    <property type="entry name" value="PurM N-terminal domain-like"/>
    <property type="match status" value="1"/>
</dbReference>
<dbReference type="Proteomes" id="UP000191680">
    <property type="component" value="Unassembled WGS sequence"/>
</dbReference>
<evidence type="ECO:0000256" key="6">
    <source>
        <dbReference type="ARBA" id="ARBA00022741"/>
    </source>
</evidence>
<dbReference type="InterPro" id="IPR010918">
    <property type="entry name" value="PurM-like_C_dom"/>
</dbReference>
<dbReference type="AlphaFoldDB" id="A0A1V6LPM5"/>
<comment type="similarity">
    <text evidence="2">Belongs to the AIR synthase family.</text>
</comment>
<protein>
    <recommendedName>
        <fullName evidence="4">Phosphoribosylformylglycinamidine cyclo-ligase</fullName>
        <ecNumber evidence="3">6.3.3.1</ecNumber>
    </recommendedName>
    <alternativeName>
        <fullName evidence="9">AIR synthase</fullName>
    </alternativeName>
    <alternativeName>
        <fullName evidence="10">AIRS</fullName>
    </alternativeName>
    <alternativeName>
        <fullName evidence="8">Phosphoribosyl-aminoimidazole synthetase</fullName>
    </alternativeName>
</protein>
<evidence type="ECO:0000256" key="1">
    <source>
        <dbReference type="ARBA" id="ARBA00004686"/>
    </source>
</evidence>
<dbReference type="RefSeq" id="WP_080319563.1">
    <property type="nucleotide sequence ID" value="NZ_MTBC01000009.1"/>
</dbReference>
<keyword evidence="5 14" id="KW-0436">Ligase</keyword>
<evidence type="ECO:0000256" key="10">
    <source>
        <dbReference type="ARBA" id="ARBA00033093"/>
    </source>
</evidence>
<keyword evidence="7" id="KW-0067">ATP-binding</keyword>
<evidence type="ECO:0000259" key="13">
    <source>
        <dbReference type="Pfam" id="PF02769"/>
    </source>
</evidence>
<evidence type="ECO:0000256" key="11">
    <source>
        <dbReference type="ARBA" id="ARBA00049057"/>
    </source>
</evidence>
<accession>A0A1V6LPM5</accession>
<dbReference type="GO" id="GO:0004641">
    <property type="term" value="F:phosphoribosylformylglycinamidine cyclo-ligase activity"/>
    <property type="evidence" value="ECO:0007669"/>
    <property type="project" value="UniProtKB-EC"/>
</dbReference>
<dbReference type="SUPFAM" id="SSF56042">
    <property type="entry name" value="PurM C-terminal domain-like"/>
    <property type="match status" value="1"/>
</dbReference>
<dbReference type="GO" id="GO:0005524">
    <property type="term" value="F:ATP binding"/>
    <property type="evidence" value="ECO:0007669"/>
    <property type="project" value="UniProtKB-KW"/>
</dbReference>
<evidence type="ECO:0000256" key="7">
    <source>
        <dbReference type="ARBA" id="ARBA00022840"/>
    </source>
</evidence>
<dbReference type="OrthoDB" id="9802507at2"/>
<reference evidence="14 15" key="1">
    <citation type="submission" date="2016-12" db="EMBL/GenBank/DDBJ databases">
        <authorList>
            <person name="Song W.-J."/>
            <person name="Kurnit D.M."/>
        </authorList>
    </citation>
    <scope>NUCLEOTIDE SEQUENCE [LARGE SCALE GENOMIC DNA]</scope>
    <source>
        <strain evidence="14 15">HSG9</strain>
    </source>
</reference>
<evidence type="ECO:0000256" key="5">
    <source>
        <dbReference type="ARBA" id="ARBA00022598"/>
    </source>
</evidence>
<evidence type="ECO:0000256" key="2">
    <source>
        <dbReference type="ARBA" id="ARBA00010280"/>
    </source>
</evidence>
<evidence type="ECO:0000256" key="9">
    <source>
        <dbReference type="ARBA" id="ARBA00032931"/>
    </source>
</evidence>
<dbReference type="InterPro" id="IPR004733">
    <property type="entry name" value="PurM_cligase"/>
</dbReference>
<dbReference type="EMBL" id="MTBC01000009">
    <property type="protein sequence ID" value="OQD41977.1"/>
    <property type="molecule type" value="Genomic_DNA"/>
</dbReference>
<dbReference type="UniPathway" id="UPA00074">
    <property type="reaction ID" value="UER00129"/>
</dbReference>
<evidence type="ECO:0000256" key="8">
    <source>
        <dbReference type="ARBA" id="ARBA00031908"/>
    </source>
</evidence>
<dbReference type="InterPro" id="IPR036921">
    <property type="entry name" value="PurM-like_N_sf"/>
</dbReference>
<dbReference type="InterPro" id="IPR016188">
    <property type="entry name" value="PurM-like_N"/>
</dbReference>
<dbReference type="Gene3D" id="3.30.1330.10">
    <property type="entry name" value="PurM-like, N-terminal domain"/>
    <property type="match status" value="1"/>
</dbReference>
<keyword evidence="6" id="KW-0547">Nucleotide-binding</keyword>
<dbReference type="InterPro" id="IPR036676">
    <property type="entry name" value="PurM-like_C_sf"/>
</dbReference>
<comment type="catalytic activity">
    <reaction evidence="11">
        <text>2-formamido-N(1)-(5-O-phospho-beta-D-ribosyl)acetamidine + ATP = 5-amino-1-(5-phospho-beta-D-ribosyl)imidazole + ADP + phosphate + H(+)</text>
        <dbReference type="Rhea" id="RHEA:23032"/>
        <dbReference type="ChEBI" id="CHEBI:15378"/>
        <dbReference type="ChEBI" id="CHEBI:30616"/>
        <dbReference type="ChEBI" id="CHEBI:43474"/>
        <dbReference type="ChEBI" id="CHEBI:137981"/>
        <dbReference type="ChEBI" id="CHEBI:147287"/>
        <dbReference type="ChEBI" id="CHEBI:456216"/>
        <dbReference type="EC" id="6.3.3.1"/>
    </reaction>
</comment>
<dbReference type="Pfam" id="PF02769">
    <property type="entry name" value="AIRS_C"/>
    <property type="match status" value="1"/>
</dbReference>
<comment type="pathway">
    <text evidence="1">Purine metabolism; IMP biosynthesis via de novo pathway; 5-amino-1-(5-phospho-D-ribosyl)imidazole from N(2)-formyl-N(1)-(5-phospho-D-ribosyl)glycinamide: step 2/2.</text>
</comment>
<name>A0A1V6LPM5_9FLAO</name>
<dbReference type="Pfam" id="PF00586">
    <property type="entry name" value="AIRS"/>
    <property type="match status" value="1"/>
</dbReference>
<organism evidence="14 15">
    <name type="scientific">Croceivirga radicis</name>
    <dbReference type="NCBI Taxonomy" id="1929488"/>
    <lineage>
        <taxon>Bacteria</taxon>
        <taxon>Pseudomonadati</taxon>
        <taxon>Bacteroidota</taxon>
        <taxon>Flavobacteriia</taxon>
        <taxon>Flavobacteriales</taxon>
        <taxon>Flavobacteriaceae</taxon>
        <taxon>Croceivirga</taxon>
    </lineage>
</organism>
<keyword evidence="15" id="KW-1185">Reference proteome</keyword>
<feature type="domain" description="PurM-like N-terminal" evidence="12">
    <location>
        <begin position="48"/>
        <end position="167"/>
    </location>
</feature>
<dbReference type="GO" id="GO:0005829">
    <property type="term" value="C:cytosol"/>
    <property type="evidence" value="ECO:0007669"/>
    <property type="project" value="TreeGrafter"/>
</dbReference>
<evidence type="ECO:0000256" key="4">
    <source>
        <dbReference type="ARBA" id="ARBA00020367"/>
    </source>
</evidence>
<dbReference type="GO" id="GO:0004637">
    <property type="term" value="F:phosphoribosylamine-glycine ligase activity"/>
    <property type="evidence" value="ECO:0007669"/>
    <property type="project" value="TreeGrafter"/>
</dbReference>
<gene>
    <name evidence="14" type="ORF">BUL40_12745</name>
</gene>
<proteinExistence type="inferred from homology"/>
<sequence length="392" mass="42834">MSSNPSKRYAQRGVSASKEDVHNAIKNIDKGLFPKAFCKIVPDYLTGSDDHCLVMHADGAGTKSSLAYMYWKETGDVCVWKGIAQDALIMNVDDLICVGATDNIMLSSTIGRNKNLVPGEVISAIINGTEELIADLKKHGITIHSTGGETADVGDLVRTIIVDSTVTARLERKKVIDNANIKAGDVIVGFASYGTATYEREYNGGMGSNGLTSARHDVFEKYLAEKYPESYDASVPQELVYSGHKKLTDSVEDAPLDAGKLVLSPTRTYAPIVKKILEKYTAEQIHGMVHCSGGAQTKILHFIDNLHVVKDNLFPVPPLFKLIQEQSGTDWKEMYQVFNCGHRLELYVDQSIANDLIAIANSFNVDAQIIGKVSASETKQLTIASEFGTFTY</sequence>
<feature type="domain" description="PurM-like C-terminal" evidence="13">
    <location>
        <begin position="258"/>
        <end position="381"/>
    </location>
</feature>
<evidence type="ECO:0000313" key="14">
    <source>
        <dbReference type="EMBL" id="OQD41977.1"/>
    </source>
</evidence>
<dbReference type="GO" id="GO:0046084">
    <property type="term" value="P:adenine biosynthetic process"/>
    <property type="evidence" value="ECO:0007669"/>
    <property type="project" value="TreeGrafter"/>
</dbReference>
<dbReference type="PANTHER" id="PTHR10520:SF12">
    <property type="entry name" value="TRIFUNCTIONAL PURINE BIOSYNTHETIC PROTEIN ADENOSINE-3"/>
    <property type="match status" value="1"/>
</dbReference>
<evidence type="ECO:0000259" key="12">
    <source>
        <dbReference type="Pfam" id="PF00586"/>
    </source>
</evidence>
<comment type="caution">
    <text evidence="14">The sequence shown here is derived from an EMBL/GenBank/DDBJ whole genome shotgun (WGS) entry which is preliminary data.</text>
</comment>
<dbReference type="Gene3D" id="3.90.650.10">
    <property type="entry name" value="PurM-like C-terminal domain"/>
    <property type="match status" value="1"/>
</dbReference>
<evidence type="ECO:0000313" key="15">
    <source>
        <dbReference type="Proteomes" id="UP000191680"/>
    </source>
</evidence>
<dbReference type="EC" id="6.3.3.1" evidence="3"/>
<dbReference type="PANTHER" id="PTHR10520">
    <property type="entry name" value="TRIFUNCTIONAL PURINE BIOSYNTHETIC PROTEIN ADENOSINE-3-RELATED"/>
    <property type="match status" value="1"/>
</dbReference>
<evidence type="ECO:0000256" key="3">
    <source>
        <dbReference type="ARBA" id="ARBA00013047"/>
    </source>
</evidence>
<dbReference type="GO" id="GO:0006189">
    <property type="term" value="P:'de novo' IMP biosynthetic process"/>
    <property type="evidence" value="ECO:0007669"/>
    <property type="project" value="UniProtKB-UniPathway"/>
</dbReference>